<name>A0A6N8U7E5_9FIRM</name>
<sequence>MAIYDILKELKDQRESETGVCSFNGYLEDYLGMLEEDERNQDLLSVLQEIYEEDDSLRICVDLELNINKEAIANQIIRYKDSFKLPHGEIKCPYLIYGKSDDMQRGLILKTGDREAYILAKALYYVISEPENEFEGTRNEIISMNMNQDNRELVRKTVQRFFMKKEKAGIVQRSLDRTVFNSYEEMYETAAKIGSDQMEHLSELLKDAENKEHAINQMIATWFLLKKFSYVQYMMDKNTLNTIHEGNVKKQRQVAKEKCDAIAFVSYAELWKLSKEIENGSV</sequence>
<proteinExistence type="predicted"/>
<dbReference type="Proteomes" id="UP000434036">
    <property type="component" value="Unassembled WGS sequence"/>
</dbReference>
<keyword evidence="1" id="KW-0175">Coiled coil</keyword>
<evidence type="ECO:0000313" key="3">
    <source>
        <dbReference type="Proteomes" id="UP000434036"/>
    </source>
</evidence>
<gene>
    <name evidence="2" type="ORF">GSF08_00695</name>
</gene>
<reference evidence="2 3" key="1">
    <citation type="submission" date="2019-12" db="EMBL/GenBank/DDBJ databases">
        <authorList>
            <person name="Yang R."/>
        </authorList>
    </citation>
    <scope>NUCLEOTIDE SEQUENCE [LARGE SCALE GENOMIC DNA]</scope>
    <source>
        <strain evidence="2 3">DONG20-135</strain>
    </source>
</reference>
<dbReference type="RefSeq" id="WP_160623956.1">
    <property type="nucleotide sequence ID" value="NZ_WUUQ01000001.1"/>
</dbReference>
<protein>
    <submittedName>
        <fullName evidence="2">Uncharacterized protein</fullName>
    </submittedName>
</protein>
<dbReference type="AlphaFoldDB" id="A0A6N8U7E5"/>
<dbReference type="EMBL" id="WUUQ01000001">
    <property type="protein sequence ID" value="MXQ72459.1"/>
    <property type="molecule type" value="Genomic_DNA"/>
</dbReference>
<reference evidence="2 3" key="2">
    <citation type="submission" date="2020-01" db="EMBL/GenBank/DDBJ databases">
        <title>Clostridiaceae sp. nov. isolated from the gut of human by culturomics.</title>
        <authorList>
            <person name="Chang Y."/>
        </authorList>
    </citation>
    <scope>NUCLEOTIDE SEQUENCE [LARGE SCALE GENOMIC DNA]</scope>
    <source>
        <strain evidence="2 3">DONG20-135</strain>
    </source>
</reference>
<organism evidence="2 3">
    <name type="scientific">Copranaerobaculum intestinale</name>
    <dbReference type="NCBI Taxonomy" id="2692629"/>
    <lineage>
        <taxon>Bacteria</taxon>
        <taxon>Bacillati</taxon>
        <taxon>Bacillota</taxon>
        <taxon>Erysipelotrichia</taxon>
        <taxon>Erysipelotrichales</taxon>
        <taxon>Erysipelotrichaceae</taxon>
        <taxon>Copranaerobaculum</taxon>
    </lineage>
</organism>
<feature type="coiled-coil region" evidence="1">
    <location>
        <begin position="191"/>
        <end position="218"/>
    </location>
</feature>
<accession>A0A6N8U7E5</accession>
<keyword evidence="3" id="KW-1185">Reference proteome</keyword>
<evidence type="ECO:0000313" key="2">
    <source>
        <dbReference type="EMBL" id="MXQ72459.1"/>
    </source>
</evidence>
<evidence type="ECO:0000256" key="1">
    <source>
        <dbReference type="SAM" id="Coils"/>
    </source>
</evidence>
<comment type="caution">
    <text evidence="2">The sequence shown here is derived from an EMBL/GenBank/DDBJ whole genome shotgun (WGS) entry which is preliminary data.</text>
</comment>